<dbReference type="GO" id="GO:0005634">
    <property type="term" value="C:nucleus"/>
    <property type="evidence" value="ECO:0000318"/>
    <property type="project" value="GO_Central"/>
</dbReference>
<evidence type="ECO:0000256" key="6">
    <source>
        <dbReference type="ARBA" id="ARBA00061009"/>
    </source>
</evidence>
<dbReference type="PRINTS" id="PR00024">
    <property type="entry name" value="HOMEOBOX"/>
</dbReference>
<dbReference type="KEGG" id="tca:655878"/>
<comment type="subcellular location">
    <subcellularLocation>
        <location evidence="1 7 8">Nucleus</location>
    </subcellularLocation>
</comment>
<evidence type="ECO:0000256" key="7">
    <source>
        <dbReference type="PROSITE-ProRule" id="PRU00108"/>
    </source>
</evidence>
<reference evidence="11 12" key="1">
    <citation type="journal article" date="2008" name="Nature">
        <title>The genome of the model beetle and pest Tribolium castaneum.</title>
        <authorList>
            <consortium name="Tribolium Genome Sequencing Consortium"/>
            <person name="Richards S."/>
            <person name="Gibbs R.A."/>
            <person name="Weinstock G.M."/>
            <person name="Brown S.J."/>
            <person name="Denell R."/>
            <person name="Beeman R.W."/>
            <person name="Gibbs R."/>
            <person name="Beeman R.W."/>
            <person name="Brown S.J."/>
            <person name="Bucher G."/>
            <person name="Friedrich M."/>
            <person name="Grimmelikhuijzen C.J."/>
            <person name="Klingler M."/>
            <person name="Lorenzen M."/>
            <person name="Richards S."/>
            <person name="Roth S."/>
            <person name="Schroder R."/>
            <person name="Tautz D."/>
            <person name="Zdobnov E.M."/>
            <person name="Muzny D."/>
            <person name="Gibbs R.A."/>
            <person name="Weinstock G.M."/>
            <person name="Attaway T."/>
            <person name="Bell S."/>
            <person name="Buhay C.J."/>
            <person name="Chandrabose M.N."/>
            <person name="Chavez D."/>
            <person name="Clerk-Blankenburg K.P."/>
            <person name="Cree A."/>
            <person name="Dao M."/>
            <person name="Davis C."/>
            <person name="Chacko J."/>
            <person name="Dinh H."/>
            <person name="Dugan-Rocha S."/>
            <person name="Fowler G."/>
            <person name="Garner T.T."/>
            <person name="Garnes J."/>
            <person name="Gnirke A."/>
            <person name="Hawes A."/>
            <person name="Hernandez J."/>
            <person name="Hines S."/>
            <person name="Holder M."/>
            <person name="Hume J."/>
            <person name="Jhangiani S.N."/>
            <person name="Joshi V."/>
            <person name="Khan Z.M."/>
            <person name="Jackson L."/>
            <person name="Kovar C."/>
            <person name="Kowis A."/>
            <person name="Lee S."/>
            <person name="Lewis L.R."/>
            <person name="Margolis J."/>
            <person name="Morgan M."/>
            <person name="Nazareth L.V."/>
            <person name="Nguyen N."/>
            <person name="Okwuonu G."/>
            <person name="Parker D."/>
            <person name="Richards S."/>
            <person name="Ruiz S.J."/>
            <person name="Santibanez J."/>
            <person name="Savard J."/>
            <person name="Scherer S.E."/>
            <person name="Schneider B."/>
            <person name="Sodergren E."/>
            <person name="Tautz D."/>
            <person name="Vattahil S."/>
            <person name="Villasana D."/>
            <person name="White C.S."/>
            <person name="Wright R."/>
            <person name="Park Y."/>
            <person name="Beeman R.W."/>
            <person name="Lord J."/>
            <person name="Oppert B."/>
            <person name="Lorenzen M."/>
            <person name="Brown S."/>
            <person name="Wang L."/>
            <person name="Savard J."/>
            <person name="Tautz D."/>
            <person name="Richards S."/>
            <person name="Weinstock G."/>
            <person name="Gibbs R.A."/>
            <person name="Liu Y."/>
            <person name="Worley K."/>
            <person name="Weinstock G."/>
            <person name="Elsik C.G."/>
            <person name="Reese J.T."/>
            <person name="Elhaik E."/>
            <person name="Landan G."/>
            <person name="Graur D."/>
            <person name="Arensburger P."/>
            <person name="Atkinson P."/>
            <person name="Beeman R.W."/>
            <person name="Beidler J."/>
            <person name="Brown S.J."/>
            <person name="Demuth J.P."/>
            <person name="Drury D.W."/>
            <person name="Du Y.Z."/>
            <person name="Fujiwara H."/>
            <person name="Lorenzen M."/>
            <person name="Maselli V."/>
            <person name="Osanai M."/>
            <person name="Park Y."/>
            <person name="Robertson H.M."/>
            <person name="Tu Z."/>
            <person name="Wang J.J."/>
            <person name="Wang S."/>
            <person name="Richards S."/>
            <person name="Song H."/>
            <person name="Zhang L."/>
            <person name="Sodergren E."/>
            <person name="Werner D."/>
            <person name="Stanke M."/>
            <person name="Morgenstern B."/>
            <person name="Solovyev V."/>
            <person name="Kosarev P."/>
            <person name="Brown G."/>
            <person name="Chen H.C."/>
            <person name="Ermolaeva O."/>
            <person name="Hlavina W."/>
            <person name="Kapustin Y."/>
            <person name="Kiryutin B."/>
            <person name="Kitts P."/>
            <person name="Maglott D."/>
            <person name="Pruitt K."/>
            <person name="Sapojnikov V."/>
            <person name="Souvorov A."/>
            <person name="Mackey A.J."/>
            <person name="Waterhouse R.M."/>
            <person name="Wyder S."/>
            <person name="Zdobnov E.M."/>
            <person name="Zdobnov E.M."/>
            <person name="Wyder S."/>
            <person name="Kriventseva E.V."/>
            <person name="Kadowaki T."/>
            <person name="Bork P."/>
            <person name="Aranda M."/>
            <person name="Bao R."/>
            <person name="Beermann A."/>
            <person name="Berns N."/>
            <person name="Bolognesi R."/>
            <person name="Bonneton F."/>
            <person name="Bopp D."/>
            <person name="Brown S.J."/>
            <person name="Bucher G."/>
            <person name="Butts T."/>
            <person name="Chaumot A."/>
            <person name="Denell R.E."/>
            <person name="Ferrier D.E."/>
            <person name="Friedrich M."/>
            <person name="Gordon C.M."/>
            <person name="Jindra M."/>
            <person name="Klingler M."/>
            <person name="Lan Q."/>
            <person name="Lattorff H.M."/>
            <person name="Laudet V."/>
            <person name="von Levetsow C."/>
            <person name="Liu Z."/>
            <person name="Lutz R."/>
            <person name="Lynch J.A."/>
            <person name="da Fonseca R.N."/>
            <person name="Posnien N."/>
            <person name="Reuter R."/>
            <person name="Roth S."/>
            <person name="Savard J."/>
            <person name="Schinko J.B."/>
            <person name="Schmitt C."/>
            <person name="Schoppmeier M."/>
            <person name="Schroder R."/>
            <person name="Shippy T.D."/>
            <person name="Simonnet F."/>
            <person name="Marques-Souza H."/>
            <person name="Tautz D."/>
            <person name="Tomoyasu Y."/>
            <person name="Trauner J."/>
            <person name="Van der Zee M."/>
            <person name="Vervoort M."/>
            <person name="Wittkopp N."/>
            <person name="Wimmer E.A."/>
            <person name="Yang X."/>
            <person name="Jones A.K."/>
            <person name="Sattelle D.B."/>
            <person name="Ebert P.R."/>
            <person name="Nelson D."/>
            <person name="Scott J.G."/>
            <person name="Beeman R.W."/>
            <person name="Muthukrishnan S."/>
            <person name="Kramer K.J."/>
            <person name="Arakane Y."/>
            <person name="Beeman R.W."/>
            <person name="Zhu Q."/>
            <person name="Hogenkamp D."/>
            <person name="Dixit R."/>
            <person name="Oppert B."/>
            <person name="Jiang H."/>
            <person name="Zou Z."/>
            <person name="Marshall J."/>
            <person name="Elpidina E."/>
            <person name="Vinokurov K."/>
            <person name="Oppert C."/>
            <person name="Zou Z."/>
            <person name="Evans J."/>
            <person name="Lu Z."/>
            <person name="Zhao P."/>
            <person name="Sumathipala N."/>
            <person name="Altincicek B."/>
            <person name="Vilcinskas A."/>
            <person name="Williams M."/>
            <person name="Hultmark D."/>
            <person name="Hetru C."/>
            <person name="Jiang H."/>
            <person name="Grimmelikhuijzen C.J."/>
            <person name="Hauser F."/>
            <person name="Cazzamali G."/>
            <person name="Williamson M."/>
            <person name="Park Y."/>
            <person name="Li B."/>
            <person name="Tanaka Y."/>
            <person name="Predel R."/>
            <person name="Neupert S."/>
            <person name="Schachtner J."/>
            <person name="Verleyen P."/>
            <person name="Raible F."/>
            <person name="Bork P."/>
            <person name="Friedrich M."/>
            <person name="Walden K.K."/>
            <person name="Robertson H.M."/>
            <person name="Angeli S."/>
            <person name="Foret S."/>
            <person name="Bucher G."/>
            <person name="Schuetz S."/>
            <person name="Maleszka R."/>
            <person name="Wimmer E.A."/>
            <person name="Beeman R.W."/>
            <person name="Lorenzen M."/>
            <person name="Tomoyasu Y."/>
            <person name="Miller S.C."/>
            <person name="Grossmann D."/>
            <person name="Bucher G."/>
        </authorList>
    </citation>
    <scope>NUCLEOTIDE SEQUENCE [LARGE SCALE GENOMIC DNA]</scope>
    <source>
        <strain evidence="11 12">Georgia GA2</strain>
    </source>
</reference>
<reference evidence="11 12" key="2">
    <citation type="journal article" date="2010" name="Nucleic Acids Res.">
        <title>BeetleBase in 2010: revisions to provide comprehensive genomic information for Tribolium castaneum.</title>
        <authorList>
            <person name="Kim H.S."/>
            <person name="Murphy T."/>
            <person name="Xia J."/>
            <person name="Caragea D."/>
            <person name="Park Y."/>
            <person name="Beeman R.W."/>
            <person name="Lorenzen M.D."/>
            <person name="Butcher S."/>
            <person name="Manak J.R."/>
            <person name="Brown S.J."/>
        </authorList>
    </citation>
    <scope>GENOME REANNOTATION</scope>
    <source>
        <strain evidence="11 12">Georgia GA2</strain>
    </source>
</reference>
<keyword evidence="2" id="KW-0217">Developmental protein</keyword>
<keyword evidence="4 7" id="KW-0371">Homeobox</keyword>
<evidence type="ECO:0000313" key="11">
    <source>
        <dbReference type="EMBL" id="EFA10145.1"/>
    </source>
</evidence>
<dbReference type="InterPro" id="IPR020479">
    <property type="entry name" value="HD_metazoa"/>
</dbReference>
<dbReference type="Proteomes" id="UP000007266">
    <property type="component" value="Linkage group 9"/>
</dbReference>
<gene>
    <name evidence="11" type="primary">AUGUSTUS-3.0.2_12332</name>
    <name evidence="11" type="ORF">TcasGA2_TC012332</name>
</gene>
<feature type="DNA-binding region" description="Homeobox" evidence="7">
    <location>
        <begin position="224"/>
        <end position="283"/>
    </location>
</feature>
<dbReference type="InParanoid" id="D6X1Q5"/>
<keyword evidence="3 7" id="KW-0238">DNA-binding</keyword>
<dbReference type="InterPro" id="IPR017970">
    <property type="entry name" value="Homeobox_CS"/>
</dbReference>
<sequence>MTMLMMERIIATGHKNQEPVEKERSPLHHSSDSQIFLQPKRISDDSRDAEMCEKTCDTDEELNVDVENDDTLCPVDLTRRQDKFTSFENLIPSNKTDSSGDFLSFKDMKRAESVCSDDVSRSESPRDQSPSVVPHQNRRLAFSVENILDPNKFTGRQGVYSDGICCWKPHDGSRGSPDYDDSETGKDHHSDDDDEIQSDISEDIKDANLKKKKSDSKSQNTGKPRRARTAFTYEQLVALENKFKTTRYLSVCERLNLALSLSLTETQVKIWFQNRRTKWKKQNPGMDVNSPTVPPPNVGAGGGFPGFPGHHTHSGLLYSHHVPYGGVYPLQATSSGSYAPYFHLANHGHNLGS</sequence>
<dbReference type="GO" id="GO:0030154">
    <property type="term" value="P:cell differentiation"/>
    <property type="evidence" value="ECO:0000318"/>
    <property type="project" value="GO_Central"/>
</dbReference>
<proteinExistence type="inferred from homology"/>
<evidence type="ECO:0000256" key="8">
    <source>
        <dbReference type="RuleBase" id="RU000682"/>
    </source>
</evidence>
<evidence type="ECO:0000256" key="5">
    <source>
        <dbReference type="ARBA" id="ARBA00023242"/>
    </source>
</evidence>
<feature type="compositionally biased region" description="Basic and acidic residues" evidence="9">
    <location>
        <begin position="115"/>
        <end position="126"/>
    </location>
</feature>
<dbReference type="Pfam" id="PF00046">
    <property type="entry name" value="Homeodomain"/>
    <property type="match status" value="1"/>
</dbReference>
<evidence type="ECO:0000256" key="4">
    <source>
        <dbReference type="ARBA" id="ARBA00023155"/>
    </source>
</evidence>
<evidence type="ECO:0000256" key="9">
    <source>
        <dbReference type="SAM" id="MobiDB-lite"/>
    </source>
</evidence>
<dbReference type="PROSITE" id="PS50071">
    <property type="entry name" value="HOMEOBOX_2"/>
    <property type="match status" value="1"/>
</dbReference>
<dbReference type="SUPFAM" id="SSF46689">
    <property type="entry name" value="Homeodomain-like"/>
    <property type="match status" value="1"/>
</dbReference>
<dbReference type="OMA" id="DHLQHSD"/>
<evidence type="ECO:0000256" key="1">
    <source>
        <dbReference type="ARBA" id="ARBA00004123"/>
    </source>
</evidence>
<feature type="domain" description="Homeobox" evidence="10">
    <location>
        <begin position="222"/>
        <end position="282"/>
    </location>
</feature>
<dbReference type="OrthoDB" id="6159439at2759"/>
<dbReference type="PROSITE" id="PS00027">
    <property type="entry name" value="HOMEOBOX_1"/>
    <property type="match status" value="1"/>
</dbReference>
<evidence type="ECO:0000256" key="3">
    <source>
        <dbReference type="ARBA" id="ARBA00023125"/>
    </source>
</evidence>
<dbReference type="CDD" id="cd00086">
    <property type="entry name" value="homeodomain"/>
    <property type="match status" value="1"/>
</dbReference>
<dbReference type="InterPro" id="IPR001356">
    <property type="entry name" value="HD"/>
</dbReference>
<dbReference type="InterPro" id="IPR050394">
    <property type="entry name" value="Homeobox_NK-like"/>
</dbReference>
<keyword evidence="12" id="KW-1185">Reference proteome</keyword>
<dbReference type="PANTHER" id="PTHR24340">
    <property type="entry name" value="HOMEOBOX PROTEIN NKX"/>
    <property type="match status" value="1"/>
</dbReference>
<dbReference type="PANTHER" id="PTHR24340:SF37">
    <property type="entry name" value="HOMEOBOX PROTEIN SLOU"/>
    <property type="match status" value="1"/>
</dbReference>
<dbReference type="Gene3D" id="1.10.10.60">
    <property type="entry name" value="Homeodomain-like"/>
    <property type="match status" value="1"/>
</dbReference>
<dbReference type="EMBL" id="KQ971371">
    <property type="protein sequence ID" value="EFA10145.1"/>
    <property type="molecule type" value="Genomic_DNA"/>
</dbReference>
<dbReference type="InterPro" id="IPR009057">
    <property type="entry name" value="Homeodomain-like_sf"/>
</dbReference>
<keyword evidence="5 7" id="KW-0539">Nucleus</keyword>
<evidence type="ECO:0000256" key="2">
    <source>
        <dbReference type="ARBA" id="ARBA00022473"/>
    </source>
</evidence>
<protein>
    <submittedName>
        <fullName evidence="11">Homeobox protein slou-like Protein</fullName>
    </submittedName>
</protein>
<feature type="compositionally biased region" description="Basic and acidic residues" evidence="9">
    <location>
        <begin position="15"/>
        <end position="31"/>
    </location>
</feature>
<dbReference type="GO" id="GO:0000978">
    <property type="term" value="F:RNA polymerase II cis-regulatory region sequence-specific DNA binding"/>
    <property type="evidence" value="ECO:0000318"/>
    <property type="project" value="GO_Central"/>
</dbReference>
<dbReference type="GO" id="GO:0000981">
    <property type="term" value="F:DNA-binding transcription factor activity, RNA polymerase II-specific"/>
    <property type="evidence" value="ECO:0000318"/>
    <property type="project" value="GO_Central"/>
</dbReference>
<accession>D6X1Q5</accession>
<dbReference type="AlphaFoldDB" id="D6X1Q5"/>
<feature type="region of interest" description="Disordered" evidence="9">
    <location>
        <begin position="115"/>
        <end position="137"/>
    </location>
</feature>
<dbReference type="PhylomeDB" id="D6X1Q5"/>
<name>D6X1Q5_TRICA</name>
<feature type="compositionally biased region" description="Acidic residues" evidence="9">
    <location>
        <begin position="192"/>
        <end position="201"/>
    </location>
</feature>
<organism evidence="11 12">
    <name type="scientific">Tribolium castaneum</name>
    <name type="common">Red flour beetle</name>
    <dbReference type="NCBI Taxonomy" id="7070"/>
    <lineage>
        <taxon>Eukaryota</taxon>
        <taxon>Metazoa</taxon>
        <taxon>Ecdysozoa</taxon>
        <taxon>Arthropoda</taxon>
        <taxon>Hexapoda</taxon>
        <taxon>Insecta</taxon>
        <taxon>Pterygota</taxon>
        <taxon>Neoptera</taxon>
        <taxon>Endopterygota</taxon>
        <taxon>Coleoptera</taxon>
        <taxon>Polyphaga</taxon>
        <taxon>Cucujiformia</taxon>
        <taxon>Tenebrionidae</taxon>
        <taxon>Tenebrionidae incertae sedis</taxon>
        <taxon>Tribolium</taxon>
    </lineage>
</organism>
<evidence type="ECO:0000259" key="10">
    <source>
        <dbReference type="PROSITE" id="PS50071"/>
    </source>
</evidence>
<dbReference type="GO" id="GO:0006357">
    <property type="term" value="P:regulation of transcription by RNA polymerase II"/>
    <property type="evidence" value="ECO:0000318"/>
    <property type="project" value="GO_Central"/>
</dbReference>
<dbReference type="FunFam" id="1.10.10.60:FF:000315">
    <property type="entry name" value="NK1 homeobox 2"/>
    <property type="match status" value="1"/>
</dbReference>
<feature type="region of interest" description="Disordered" evidence="9">
    <location>
        <begin position="175"/>
        <end position="227"/>
    </location>
</feature>
<dbReference type="eggNOG" id="KOG0488">
    <property type="taxonomic scope" value="Eukaryota"/>
</dbReference>
<comment type="similarity">
    <text evidence="6">Belongs to the NK-1 homeobox family.</text>
</comment>
<evidence type="ECO:0000313" key="12">
    <source>
        <dbReference type="Proteomes" id="UP000007266"/>
    </source>
</evidence>
<dbReference type="HOGENOM" id="CLU_819559_0_0_1"/>
<feature type="region of interest" description="Disordered" evidence="9">
    <location>
        <begin position="12"/>
        <end position="47"/>
    </location>
</feature>
<dbReference type="SMART" id="SM00389">
    <property type="entry name" value="HOX"/>
    <property type="match status" value="1"/>
</dbReference>